<evidence type="ECO:0000313" key="1">
    <source>
        <dbReference type="EMBL" id="KAL2740006.1"/>
    </source>
</evidence>
<keyword evidence="2" id="KW-1185">Reference proteome</keyword>
<protein>
    <submittedName>
        <fullName evidence="1">Uncharacterized protein</fullName>
    </submittedName>
</protein>
<gene>
    <name evidence="1" type="ORF">V1477_011395</name>
</gene>
<evidence type="ECO:0000313" key="2">
    <source>
        <dbReference type="Proteomes" id="UP001607303"/>
    </source>
</evidence>
<proteinExistence type="predicted"/>
<reference evidence="1 2" key="1">
    <citation type="journal article" date="2024" name="Ann. Entomol. Soc. Am.">
        <title>Genomic analyses of the southern and eastern yellowjacket wasps (Hymenoptera: Vespidae) reveal evolutionary signatures of social life.</title>
        <authorList>
            <person name="Catto M.A."/>
            <person name="Caine P.B."/>
            <person name="Orr S.E."/>
            <person name="Hunt B.G."/>
            <person name="Goodisman M.A.D."/>
        </authorList>
    </citation>
    <scope>NUCLEOTIDE SEQUENCE [LARGE SCALE GENOMIC DNA]</scope>
    <source>
        <strain evidence="1">232</strain>
        <tissue evidence="1">Head and thorax</tissue>
    </source>
</reference>
<accession>A0ABD2C4P2</accession>
<dbReference type="EMBL" id="JAYRBN010000061">
    <property type="protein sequence ID" value="KAL2740006.1"/>
    <property type="molecule type" value="Genomic_DNA"/>
</dbReference>
<sequence length="88" mass="10314">MECFSTALPSEQLTILSLKHKSVKINRKIIDKKRISETVVRYRCIYKEITGQNISIPKFLLQIEEELAKDYHEFLQKEKKKVQGTSSD</sequence>
<organism evidence="1 2">
    <name type="scientific">Vespula maculifrons</name>
    <name type="common">Eastern yellow jacket</name>
    <name type="synonym">Wasp</name>
    <dbReference type="NCBI Taxonomy" id="7453"/>
    <lineage>
        <taxon>Eukaryota</taxon>
        <taxon>Metazoa</taxon>
        <taxon>Ecdysozoa</taxon>
        <taxon>Arthropoda</taxon>
        <taxon>Hexapoda</taxon>
        <taxon>Insecta</taxon>
        <taxon>Pterygota</taxon>
        <taxon>Neoptera</taxon>
        <taxon>Endopterygota</taxon>
        <taxon>Hymenoptera</taxon>
        <taxon>Apocrita</taxon>
        <taxon>Aculeata</taxon>
        <taxon>Vespoidea</taxon>
        <taxon>Vespidae</taxon>
        <taxon>Vespinae</taxon>
        <taxon>Vespula</taxon>
    </lineage>
</organism>
<dbReference type="AlphaFoldDB" id="A0ABD2C4P2"/>
<name>A0ABD2C4P2_VESMC</name>
<dbReference type="Proteomes" id="UP001607303">
    <property type="component" value="Unassembled WGS sequence"/>
</dbReference>
<comment type="caution">
    <text evidence="1">The sequence shown here is derived from an EMBL/GenBank/DDBJ whole genome shotgun (WGS) entry which is preliminary data.</text>
</comment>